<accession>X0S5S1</accession>
<proteinExistence type="inferred from homology"/>
<keyword evidence="5 8" id="KW-0812">Transmembrane</keyword>
<dbReference type="PANTHER" id="PTHR21716:SF53">
    <property type="entry name" value="PERMEASE PERM-RELATED"/>
    <property type="match status" value="1"/>
</dbReference>
<feature type="transmembrane region" description="Helical" evidence="8">
    <location>
        <begin position="244"/>
        <end position="263"/>
    </location>
</feature>
<evidence type="ECO:0000256" key="8">
    <source>
        <dbReference type="SAM" id="Phobius"/>
    </source>
</evidence>
<dbReference type="AlphaFoldDB" id="X0S5S1"/>
<dbReference type="InterPro" id="IPR002549">
    <property type="entry name" value="AI-2E-like"/>
</dbReference>
<comment type="caution">
    <text evidence="9">The sequence shown here is derived from an EMBL/GenBank/DDBJ whole genome shotgun (WGS) entry which is preliminary data.</text>
</comment>
<sequence>TKALVALAVMMIVAGMLVRFQHVIPILVLAPILTIIVVPVVQFMCVRMKMPWGLAATIAMLLFVLLLIGASTVLGFAIVQQLQALFLIVQQFLLDLPAQLEDLSQHVYHLGPWVIDFSQFDLAAVGEQVIVTIQPLLGEVSSLITFLATGVIESLTRIILVIAIAYFLIFDYRRIRAVLKDISIPGYKQDIQRLMRELLRIWQAFMRSQLLIVTIAGFLTYLLMQILGVRFPIGLGVLGGIAKFIPIVGPVTAGLIAALVGLFQPSNWFGLTPLAFAAVIVVCVIILDQSIDIFLVPRIMGPTLNLHPALILVGLVIGASLAGIIGLLLSAPTIASFLLLGRYVYRKMSDLSPWDPPIDVLAERTPEDPILPRIWKAIKARWNQGKNSQH</sequence>
<comment type="similarity">
    <text evidence="2">Belongs to the autoinducer-2 exporter (AI-2E) (TC 2.A.86) family.</text>
</comment>
<dbReference type="PANTHER" id="PTHR21716">
    <property type="entry name" value="TRANSMEMBRANE PROTEIN"/>
    <property type="match status" value="1"/>
</dbReference>
<dbReference type="Pfam" id="PF01594">
    <property type="entry name" value="AI-2E_transport"/>
    <property type="match status" value="1"/>
</dbReference>
<evidence type="ECO:0000256" key="3">
    <source>
        <dbReference type="ARBA" id="ARBA00022448"/>
    </source>
</evidence>
<dbReference type="GO" id="GO:0005886">
    <property type="term" value="C:plasma membrane"/>
    <property type="evidence" value="ECO:0007669"/>
    <property type="project" value="UniProtKB-SubCell"/>
</dbReference>
<evidence type="ECO:0000256" key="6">
    <source>
        <dbReference type="ARBA" id="ARBA00022989"/>
    </source>
</evidence>
<evidence type="ECO:0000256" key="5">
    <source>
        <dbReference type="ARBA" id="ARBA00022692"/>
    </source>
</evidence>
<evidence type="ECO:0008006" key="10">
    <source>
        <dbReference type="Google" id="ProtNLM"/>
    </source>
</evidence>
<protein>
    <recommendedName>
        <fullName evidence="10">AI-2E family transporter</fullName>
    </recommendedName>
</protein>
<feature type="transmembrane region" description="Helical" evidence="8">
    <location>
        <begin position="143"/>
        <end position="170"/>
    </location>
</feature>
<organism evidence="9">
    <name type="scientific">marine sediment metagenome</name>
    <dbReference type="NCBI Taxonomy" id="412755"/>
    <lineage>
        <taxon>unclassified sequences</taxon>
        <taxon>metagenomes</taxon>
        <taxon>ecological metagenomes</taxon>
    </lineage>
</organism>
<feature type="non-terminal residue" evidence="9">
    <location>
        <position position="1"/>
    </location>
</feature>
<feature type="transmembrane region" description="Helical" evidence="8">
    <location>
        <begin position="307"/>
        <end position="340"/>
    </location>
</feature>
<keyword evidence="4" id="KW-1003">Cell membrane</keyword>
<feature type="transmembrane region" description="Helical" evidence="8">
    <location>
        <begin position="24"/>
        <end position="46"/>
    </location>
</feature>
<feature type="transmembrane region" description="Helical" evidence="8">
    <location>
        <begin position="268"/>
        <end position="287"/>
    </location>
</feature>
<gene>
    <name evidence="9" type="ORF">S01H1_13509</name>
</gene>
<name>X0S5S1_9ZZZZ</name>
<keyword evidence="6 8" id="KW-1133">Transmembrane helix</keyword>
<dbReference type="EMBL" id="BARS01006973">
    <property type="protein sequence ID" value="GAF76413.1"/>
    <property type="molecule type" value="Genomic_DNA"/>
</dbReference>
<feature type="transmembrane region" description="Helical" evidence="8">
    <location>
        <begin position="58"/>
        <end position="79"/>
    </location>
</feature>
<evidence type="ECO:0000256" key="1">
    <source>
        <dbReference type="ARBA" id="ARBA00004651"/>
    </source>
</evidence>
<keyword evidence="7 8" id="KW-0472">Membrane</keyword>
<evidence type="ECO:0000256" key="7">
    <source>
        <dbReference type="ARBA" id="ARBA00023136"/>
    </source>
</evidence>
<dbReference type="GO" id="GO:0055085">
    <property type="term" value="P:transmembrane transport"/>
    <property type="evidence" value="ECO:0007669"/>
    <property type="project" value="TreeGrafter"/>
</dbReference>
<evidence type="ECO:0000313" key="9">
    <source>
        <dbReference type="EMBL" id="GAF76413.1"/>
    </source>
</evidence>
<comment type="subcellular location">
    <subcellularLocation>
        <location evidence="1">Cell membrane</location>
        <topology evidence="1">Multi-pass membrane protein</topology>
    </subcellularLocation>
</comment>
<feature type="transmembrane region" description="Helical" evidence="8">
    <location>
        <begin position="204"/>
        <end position="224"/>
    </location>
</feature>
<evidence type="ECO:0000256" key="2">
    <source>
        <dbReference type="ARBA" id="ARBA00009773"/>
    </source>
</evidence>
<reference evidence="9" key="1">
    <citation type="journal article" date="2014" name="Front. Microbiol.">
        <title>High frequency of phylogenetically diverse reductive dehalogenase-homologous genes in deep subseafloor sedimentary metagenomes.</title>
        <authorList>
            <person name="Kawai M."/>
            <person name="Futagami T."/>
            <person name="Toyoda A."/>
            <person name="Takaki Y."/>
            <person name="Nishi S."/>
            <person name="Hori S."/>
            <person name="Arai W."/>
            <person name="Tsubouchi T."/>
            <person name="Morono Y."/>
            <person name="Uchiyama I."/>
            <person name="Ito T."/>
            <person name="Fujiyama A."/>
            <person name="Inagaki F."/>
            <person name="Takami H."/>
        </authorList>
    </citation>
    <scope>NUCLEOTIDE SEQUENCE</scope>
    <source>
        <strain evidence="9">Expedition CK06-06</strain>
    </source>
</reference>
<evidence type="ECO:0000256" key="4">
    <source>
        <dbReference type="ARBA" id="ARBA00022475"/>
    </source>
</evidence>
<keyword evidence="3" id="KW-0813">Transport</keyword>